<dbReference type="InterPro" id="IPR025192">
    <property type="entry name" value="Succ_DH/fum_Rdtase_N"/>
</dbReference>
<dbReference type="Gene3D" id="3.10.20.30">
    <property type="match status" value="1"/>
</dbReference>
<accession>A0ABN6MYM2</accession>
<keyword evidence="3" id="KW-0479">Metal-binding</keyword>
<dbReference type="InterPro" id="IPR017896">
    <property type="entry name" value="4Fe4S_Fe-S-bd"/>
</dbReference>
<name>A0ABN6MYM2_9BACT</name>
<dbReference type="InterPro" id="IPR006058">
    <property type="entry name" value="2Fe2S_fd_BS"/>
</dbReference>
<evidence type="ECO:0000256" key="1">
    <source>
        <dbReference type="ARBA" id="ARBA00001927"/>
    </source>
</evidence>
<dbReference type="Pfam" id="PF13183">
    <property type="entry name" value="Fer4_8"/>
    <property type="match status" value="1"/>
</dbReference>
<reference evidence="10" key="1">
    <citation type="journal article" date="2022" name="Int. J. Syst. Evol. Microbiol.">
        <title>Anaeromyxobacter oryzae sp. nov., Anaeromyxobacter diazotrophicus sp. nov. and Anaeromyxobacter paludicola sp. nov., isolated from paddy soils.</title>
        <authorList>
            <person name="Itoh H."/>
            <person name="Xu Z."/>
            <person name="Mise K."/>
            <person name="Masuda Y."/>
            <person name="Ushijima N."/>
            <person name="Hayakawa C."/>
            <person name="Shiratori Y."/>
            <person name="Senoo K."/>
        </authorList>
    </citation>
    <scope>NUCLEOTIDE SEQUENCE [LARGE SCALE GENOMIC DNA]</scope>
    <source>
        <strain evidence="10">Red232</strain>
    </source>
</reference>
<evidence type="ECO:0000259" key="8">
    <source>
        <dbReference type="PROSITE" id="PS51379"/>
    </source>
</evidence>
<keyword evidence="10" id="KW-1185">Reference proteome</keyword>
<evidence type="ECO:0000256" key="5">
    <source>
        <dbReference type="ARBA" id="ARBA00023014"/>
    </source>
</evidence>
<dbReference type="SUPFAM" id="SSF54292">
    <property type="entry name" value="2Fe-2S ferredoxin-like"/>
    <property type="match status" value="1"/>
</dbReference>
<evidence type="ECO:0000256" key="4">
    <source>
        <dbReference type="ARBA" id="ARBA00023004"/>
    </source>
</evidence>
<dbReference type="InterPro" id="IPR009051">
    <property type="entry name" value="Helical_ferredxn"/>
</dbReference>
<feature type="compositionally biased region" description="Basic and acidic residues" evidence="7">
    <location>
        <begin position="264"/>
        <end position="279"/>
    </location>
</feature>
<feature type="domain" description="4Fe-4S ferredoxin-type" evidence="8">
    <location>
        <begin position="150"/>
        <end position="179"/>
    </location>
</feature>
<dbReference type="InterPro" id="IPR017900">
    <property type="entry name" value="4Fe4S_Fe_S_CS"/>
</dbReference>
<dbReference type="Gene3D" id="1.10.1060.10">
    <property type="entry name" value="Alpha-helical ferredoxin"/>
    <property type="match status" value="1"/>
</dbReference>
<evidence type="ECO:0000256" key="3">
    <source>
        <dbReference type="ARBA" id="ARBA00022723"/>
    </source>
</evidence>
<dbReference type="RefSeq" id="WP_248355286.1">
    <property type="nucleotide sequence ID" value="NZ_AP025591.1"/>
</dbReference>
<gene>
    <name evidence="9" type="ORF">AMOR_50220</name>
</gene>
<dbReference type="InterPro" id="IPR012675">
    <property type="entry name" value="Beta-grasp_dom_sf"/>
</dbReference>
<feature type="region of interest" description="Disordered" evidence="7">
    <location>
        <begin position="258"/>
        <end position="291"/>
    </location>
</feature>
<dbReference type="InterPro" id="IPR050573">
    <property type="entry name" value="SDH/FRD_Iron-Sulfur"/>
</dbReference>
<keyword evidence="4" id="KW-0408">Iron</keyword>
<evidence type="ECO:0000313" key="10">
    <source>
        <dbReference type="Proteomes" id="UP001162891"/>
    </source>
</evidence>
<dbReference type="PROSITE" id="PS00198">
    <property type="entry name" value="4FE4S_FER_1"/>
    <property type="match status" value="1"/>
</dbReference>
<dbReference type="SUPFAM" id="SSF46548">
    <property type="entry name" value="alpha-helical ferredoxin"/>
    <property type="match status" value="1"/>
</dbReference>
<evidence type="ECO:0000256" key="6">
    <source>
        <dbReference type="ARBA" id="ARBA00034078"/>
    </source>
</evidence>
<comment type="cofactor">
    <cofactor evidence="6">
        <name>[2Fe-2S] cluster</name>
        <dbReference type="ChEBI" id="CHEBI:190135"/>
    </cofactor>
</comment>
<protein>
    <submittedName>
        <fullName evidence="9">Succinate dehydrogenase</fullName>
    </submittedName>
</protein>
<keyword evidence="5" id="KW-0411">Iron-sulfur</keyword>
<dbReference type="Proteomes" id="UP001162891">
    <property type="component" value="Chromosome"/>
</dbReference>
<evidence type="ECO:0000313" key="9">
    <source>
        <dbReference type="EMBL" id="BDG06026.1"/>
    </source>
</evidence>
<dbReference type="InterPro" id="IPR036010">
    <property type="entry name" value="2Fe-2S_ferredoxin-like_sf"/>
</dbReference>
<proteinExistence type="inferred from homology"/>
<comment type="similarity">
    <text evidence="2">Belongs to the succinate dehydrogenase/fumarate reductase iron-sulfur protein family.</text>
</comment>
<dbReference type="PANTHER" id="PTHR11921:SF41">
    <property type="entry name" value="SUCCINATE DEHYDROGENASE"/>
    <property type="match status" value="1"/>
</dbReference>
<dbReference type="Pfam" id="PF13085">
    <property type="entry name" value="Fer2_3"/>
    <property type="match status" value="1"/>
</dbReference>
<organism evidence="9 10">
    <name type="scientific">Anaeromyxobacter oryzae</name>
    <dbReference type="NCBI Taxonomy" id="2918170"/>
    <lineage>
        <taxon>Bacteria</taxon>
        <taxon>Pseudomonadati</taxon>
        <taxon>Myxococcota</taxon>
        <taxon>Myxococcia</taxon>
        <taxon>Myxococcales</taxon>
        <taxon>Cystobacterineae</taxon>
        <taxon>Anaeromyxobacteraceae</taxon>
        <taxon>Anaeromyxobacter</taxon>
    </lineage>
</organism>
<sequence>MRIVLEIWRQRGAREGGRFVRYEVPDVNEHMSFLEMLDVLNGRLVEKGEDPVAFDSDCREGICGTCGFLVNGEAHGPLRNATICQTHMRHFSDGDTLRLEPWRAAAFPVIKDLVVDRSALDRIIAAGGYVSVRAGSAPEANAILVPKTEADRAMEAAACIGCGACVAACPNASAALFTGAKISHLGTLPQGQPERPLRVLSMTTQAREERFGHCTTIGECAAVCPAGIQLEVIARMNRDFIKATLGYREDAEPVAVVPRTSALRGHEAEPGRGQDRSVRPDQPAQPNRTGS</sequence>
<dbReference type="PROSITE" id="PS51379">
    <property type="entry name" value="4FE4S_FER_2"/>
    <property type="match status" value="1"/>
</dbReference>
<dbReference type="NCBIfam" id="NF005746">
    <property type="entry name" value="PRK07570.1"/>
    <property type="match status" value="1"/>
</dbReference>
<dbReference type="EMBL" id="AP025591">
    <property type="protein sequence ID" value="BDG06026.1"/>
    <property type="molecule type" value="Genomic_DNA"/>
</dbReference>
<dbReference type="PANTHER" id="PTHR11921">
    <property type="entry name" value="SUCCINATE DEHYDROGENASE IRON-SULFUR PROTEIN"/>
    <property type="match status" value="1"/>
</dbReference>
<comment type="cofactor">
    <cofactor evidence="1">
        <name>[3Fe-4S] cluster</name>
        <dbReference type="ChEBI" id="CHEBI:21137"/>
    </cofactor>
</comment>
<dbReference type="PROSITE" id="PS00197">
    <property type="entry name" value="2FE2S_FER_1"/>
    <property type="match status" value="1"/>
</dbReference>
<evidence type="ECO:0000256" key="7">
    <source>
        <dbReference type="SAM" id="MobiDB-lite"/>
    </source>
</evidence>
<evidence type="ECO:0000256" key="2">
    <source>
        <dbReference type="ARBA" id="ARBA00009433"/>
    </source>
</evidence>